<proteinExistence type="predicted"/>
<evidence type="ECO:0000313" key="2">
    <source>
        <dbReference type="EMBL" id="CDP34481.1"/>
    </source>
</evidence>
<accession>A0A060T5L5</accession>
<organism evidence="2">
    <name type="scientific">Blastobotrys adeninivorans</name>
    <name type="common">Yeast</name>
    <name type="synonym">Arxula adeninivorans</name>
    <dbReference type="NCBI Taxonomy" id="409370"/>
    <lineage>
        <taxon>Eukaryota</taxon>
        <taxon>Fungi</taxon>
        <taxon>Dikarya</taxon>
        <taxon>Ascomycota</taxon>
        <taxon>Saccharomycotina</taxon>
        <taxon>Dipodascomycetes</taxon>
        <taxon>Dipodascales</taxon>
        <taxon>Trichomonascaceae</taxon>
        <taxon>Blastobotrys</taxon>
    </lineage>
</organism>
<dbReference type="PhylomeDB" id="A0A060T5L5"/>
<evidence type="ECO:0000256" key="1">
    <source>
        <dbReference type="SAM" id="MobiDB-lite"/>
    </source>
</evidence>
<reference evidence="2" key="1">
    <citation type="submission" date="2014-02" db="EMBL/GenBank/DDBJ databases">
        <authorList>
            <person name="Genoscope - CEA"/>
        </authorList>
    </citation>
    <scope>NUCLEOTIDE SEQUENCE</scope>
    <source>
        <strain evidence="2">LS3</strain>
    </source>
</reference>
<gene>
    <name evidence="2" type="ORF">GNLVRS02_ARAD1C13442g</name>
</gene>
<reference evidence="2" key="2">
    <citation type="submission" date="2014-06" db="EMBL/GenBank/DDBJ databases">
        <title>The complete genome of Blastobotrys (Arxula) adeninivorans LS3 - a yeast of biotechnological interest.</title>
        <authorList>
            <person name="Kunze G."/>
            <person name="Gaillardin C."/>
            <person name="Czernicka M."/>
            <person name="Durrens P."/>
            <person name="Martin T."/>
            <person name="Boer E."/>
            <person name="Gabaldon T."/>
            <person name="Cruz J."/>
            <person name="Talla E."/>
            <person name="Marck C."/>
            <person name="Goffeau A."/>
            <person name="Barbe V."/>
            <person name="Baret P."/>
            <person name="Baronian K."/>
            <person name="Beier S."/>
            <person name="Bleykasten C."/>
            <person name="Bode R."/>
            <person name="Casaregola S."/>
            <person name="Despons L."/>
            <person name="Fairhead C."/>
            <person name="Giersberg M."/>
            <person name="Gierski P."/>
            <person name="Hahnel U."/>
            <person name="Hartmann A."/>
            <person name="Jankowska D."/>
            <person name="Jubin C."/>
            <person name="Jung P."/>
            <person name="Lafontaine I."/>
            <person name="Leh-Louis V."/>
            <person name="Lemaire M."/>
            <person name="Marcet-Houben M."/>
            <person name="Mascher M."/>
            <person name="Morel G."/>
            <person name="Richard G.-F."/>
            <person name="Riechen J."/>
            <person name="Sacerdot C."/>
            <person name="Sarkar A."/>
            <person name="Savel G."/>
            <person name="Schacherer J."/>
            <person name="Sherman D."/>
            <person name="Straub M.-L."/>
            <person name="Stein N."/>
            <person name="Thierry A."/>
            <person name="Trautwein-Schult A."/>
            <person name="Westhof E."/>
            <person name="Worch S."/>
            <person name="Dujon B."/>
            <person name="Souciet J.-L."/>
            <person name="Wincker P."/>
            <person name="Scholz U."/>
            <person name="Neuveglise N."/>
        </authorList>
    </citation>
    <scope>NUCLEOTIDE SEQUENCE</scope>
    <source>
        <strain evidence="2">LS3</strain>
    </source>
</reference>
<name>A0A060T5L5_BLAAD</name>
<feature type="region of interest" description="Disordered" evidence="1">
    <location>
        <begin position="225"/>
        <end position="245"/>
    </location>
</feature>
<dbReference type="EMBL" id="HG937693">
    <property type="protein sequence ID" value="CDP34481.1"/>
    <property type="molecule type" value="Genomic_DNA"/>
</dbReference>
<dbReference type="AlphaFoldDB" id="A0A060T5L5"/>
<feature type="compositionally biased region" description="Basic and acidic residues" evidence="1">
    <location>
        <begin position="225"/>
        <end position="240"/>
    </location>
</feature>
<protein>
    <submittedName>
        <fullName evidence="2">ARAD1C13442p</fullName>
    </submittedName>
</protein>
<sequence>MQFQNVSLEGVQLHGGILGMLDPSLDCSDTESSLGRAGTEDDQCTPLSSTFQNTTLLDMLNDTYADPLFVSPSNQEPSDDIAPYLSVIFPSVPERAKQNNILLTTKEVHCLEYYVTQFEHYCADYDVTIVVDGGGLIEEEIRSTIIKLGLKEQNVHLVGGSCVILMNQLPHELAANELYKRVTQLKEFLYWQPMAESWGETAIEIAPGLVFDFFDRFPQWNPSHDPEKARKMVDKTKRPDASSAPPYSSSIYKAFGMTPAPTLAIESANSDDFRKLFYDCIIWIVGALLQLNAVIGINNYHETYSVDILNFDLTVDRMMELARKLEGEQYASTRDALYQVAKMKASLHALQLKLLDYLLSNPELCEDTVTQQDIDNINRYLQGDIVLAQLLCPSLKIRPLELSQFPDLDIDEVRPFLIHIKDEIRYYEGIMATLKDVEVKMCPQEAIVQCAHTIVFHTIPLTFGPISSKFIPPQDVKLQIPLRALAGIGNGHVEIPPNNLQGYLRKFTPERKMEQKTYKYTPIPLEWINDPNGLAADRGIAVEKMSPAKYNSNKTLDGKIEFRYLTDKALHHIVLKELGLKEITSRKYAIWMLLRNQVKQATRKPLLKMANRPNKIQEELGYPWHWAEYGRVPNRSLPSSFHRKGPLYPAIRGIHTTALPLLPRRGFYPKWCPRRVCGTFWTTIGRLPRH</sequence>